<evidence type="ECO:0000256" key="2">
    <source>
        <dbReference type="SAM" id="Phobius"/>
    </source>
</evidence>
<comment type="caution">
    <text evidence="3">The sequence shown here is derived from an EMBL/GenBank/DDBJ whole genome shotgun (WGS) entry which is preliminary data.</text>
</comment>
<keyword evidence="2" id="KW-0812">Transmembrane</keyword>
<evidence type="ECO:0000313" key="4">
    <source>
        <dbReference type="Proteomes" id="UP000266113"/>
    </source>
</evidence>
<organism evidence="3 4">
    <name type="scientific">Candidatus Cryosericum septentrionale</name>
    <dbReference type="NCBI Taxonomy" id="2290913"/>
    <lineage>
        <taxon>Bacteria</taxon>
        <taxon>Pseudomonadati</taxon>
        <taxon>Caldisericota/Cryosericota group</taxon>
        <taxon>Candidatus Cryosericota</taxon>
        <taxon>Candidatus Cryosericia</taxon>
        <taxon>Candidatus Cryosericales</taxon>
        <taxon>Candidatus Cryosericaceae</taxon>
        <taxon>Candidatus Cryosericum</taxon>
    </lineage>
</organism>
<keyword evidence="4" id="KW-1185">Reference proteome</keyword>
<keyword evidence="2" id="KW-1133">Transmembrane helix</keyword>
<dbReference type="Proteomes" id="UP000266113">
    <property type="component" value="Unassembled WGS sequence"/>
</dbReference>
<accession>A0A398DLK3</accession>
<evidence type="ECO:0000256" key="1">
    <source>
        <dbReference type="SAM" id="MobiDB-lite"/>
    </source>
</evidence>
<gene>
    <name evidence="3" type="ORF">SMC1_09475</name>
</gene>
<reference evidence="3 4" key="1">
    <citation type="submission" date="2018-09" db="EMBL/GenBank/DDBJ databases">
        <title>Discovery and Ecogenomic Context for Candidatus Cryosericales, a Global Caldiserica Order Active in Thawing Permafrost.</title>
        <authorList>
            <person name="Martinez M.A."/>
            <person name="Woodcroft B.J."/>
            <person name="Ignacio Espinoza J.C."/>
            <person name="Zayed A."/>
            <person name="Singleton C.M."/>
            <person name="Boyd J."/>
            <person name="Li Y.-F."/>
            <person name="Purvine S."/>
            <person name="Maughan H."/>
            <person name="Hodgkins S.B."/>
            <person name="Anderson D."/>
            <person name="Sederholm M."/>
            <person name="Temperton B."/>
            <person name="Saleska S.R."/>
            <person name="Tyson G.W."/>
            <person name="Rich V.I."/>
        </authorList>
    </citation>
    <scope>NUCLEOTIDE SEQUENCE [LARGE SCALE GENOMIC DNA]</scope>
    <source>
        <strain evidence="3 4">SMC1</strain>
    </source>
</reference>
<feature type="transmembrane region" description="Helical" evidence="2">
    <location>
        <begin position="37"/>
        <end position="57"/>
    </location>
</feature>
<dbReference type="AlphaFoldDB" id="A0A398DLK3"/>
<feature type="compositionally biased region" description="Basic and acidic residues" evidence="1">
    <location>
        <begin position="1"/>
        <end position="10"/>
    </location>
</feature>
<dbReference type="RefSeq" id="WP_119086528.1">
    <property type="nucleotide sequence ID" value="NZ_QXIY01000045.1"/>
</dbReference>
<evidence type="ECO:0000313" key="3">
    <source>
        <dbReference type="EMBL" id="RIE15800.1"/>
    </source>
</evidence>
<protein>
    <submittedName>
        <fullName evidence="3">Uncharacterized protein</fullName>
    </submittedName>
</protein>
<keyword evidence="2" id="KW-0472">Membrane</keyword>
<name>A0A398DLK3_9BACT</name>
<dbReference type="OrthoDB" id="9832167at2"/>
<dbReference type="EMBL" id="QXIY01000045">
    <property type="protein sequence ID" value="RIE15800.1"/>
    <property type="molecule type" value="Genomic_DNA"/>
</dbReference>
<feature type="transmembrane region" description="Helical" evidence="2">
    <location>
        <begin position="63"/>
        <end position="83"/>
    </location>
</feature>
<feature type="region of interest" description="Disordered" evidence="1">
    <location>
        <begin position="1"/>
        <end position="21"/>
    </location>
</feature>
<proteinExistence type="predicted"/>
<sequence>MRPRPTEVRLKPPTGQLPGKPAAFDPTQIAGAAAYAILLYLGILYGLSLLSGAAGVAPRLQSTIALIGSLLLTGVLFGVMAVLRDRLARRPAGANPEQIIRLDDALRWLVPADLMLSYSGPMTMLRLNLLDLLATADNAQQRVPAAAYAAWPAPLDHLAAAVFTAYYGIPNPNVDPFISQDTVELGRYLAERHHA</sequence>